<evidence type="ECO:0000256" key="4">
    <source>
        <dbReference type="ARBA" id="ARBA00022840"/>
    </source>
</evidence>
<dbReference type="InterPro" id="IPR027417">
    <property type="entry name" value="P-loop_NTPase"/>
</dbReference>
<keyword evidence="6" id="KW-1185">Reference proteome</keyword>
<dbReference type="EMBL" id="JACDQQ010002802">
    <property type="protein sequence ID" value="MBA0089029.1"/>
    <property type="molecule type" value="Genomic_DNA"/>
</dbReference>
<accession>A0A7V8NWY6</accession>
<dbReference type="Proteomes" id="UP000567293">
    <property type="component" value="Unassembled WGS sequence"/>
</dbReference>
<protein>
    <submittedName>
        <fullName evidence="5">tRNA (Adenosine(37)-N6)-dimethylallyltransferase MiaA</fullName>
    </submittedName>
</protein>
<dbReference type="Gene3D" id="3.40.50.300">
    <property type="entry name" value="P-loop containing nucleotide triphosphate hydrolases"/>
    <property type="match status" value="1"/>
</dbReference>
<evidence type="ECO:0000313" key="5">
    <source>
        <dbReference type="EMBL" id="MBA0089029.1"/>
    </source>
</evidence>
<name>A0A7V8NWY6_9BACT</name>
<reference evidence="5" key="1">
    <citation type="submission" date="2020-06" db="EMBL/GenBank/DDBJ databases">
        <title>Legume-microbial interactions unlock mineral nutrients during tropical forest succession.</title>
        <authorList>
            <person name="Epihov D.Z."/>
        </authorList>
    </citation>
    <scope>NUCLEOTIDE SEQUENCE [LARGE SCALE GENOMIC DNA]</scope>
    <source>
        <strain evidence="5">Pan2503</strain>
    </source>
</reference>
<keyword evidence="3" id="KW-0547">Nucleotide-binding</keyword>
<dbReference type="InterPro" id="IPR039657">
    <property type="entry name" value="Dimethylallyltransferase"/>
</dbReference>
<dbReference type="GO" id="GO:0006400">
    <property type="term" value="P:tRNA modification"/>
    <property type="evidence" value="ECO:0007669"/>
    <property type="project" value="TreeGrafter"/>
</dbReference>
<proteinExistence type="inferred from homology"/>
<feature type="non-terminal residue" evidence="5">
    <location>
        <position position="1"/>
    </location>
</feature>
<dbReference type="GO" id="GO:0005524">
    <property type="term" value="F:ATP binding"/>
    <property type="evidence" value="ECO:0007669"/>
    <property type="project" value="UniProtKB-KW"/>
</dbReference>
<dbReference type="PANTHER" id="PTHR11088:SF60">
    <property type="entry name" value="TRNA DIMETHYLALLYLTRANSFERASE"/>
    <property type="match status" value="1"/>
</dbReference>
<evidence type="ECO:0000256" key="3">
    <source>
        <dbReference type="ARBA" id="ARBA00022741"/>
    </source>
</evidence>
<keyword evidence="4" id="KW-0067">ATP-binding</keyword>
<dbReference type="Pfam" id="PF01715">
    <property type="entry name" value="IPPT"/>
    <property type="match status" value="1"/>
</dbReference>
<dbReference type="GO" id="GO:0052381">
    <property type="term" value="F:tRNA dimethylallyltransferase activity"/>
    <property type="evidence" value="ECO:0007669"/>
    <property type="project" value="TreeGrafter"/>
</dbReference>
<gene>
    <name evidence="5" type="ORF">HRJ53_28905</name>
</gene>
<organism evidence="5 6">
    <name type="scientific">Candidatus Acidiferrum panamense</name>
    <dbReference type="NCBI Taxonomy" id="2741543"/>
    <lineage>
        <taxon>Bacteria</taxon>
        <taxon>Pseudomonadati</taxon>
        <taxon>Acidobacteriota</taxon>
        <taxon>Terriglobia</taxon>
        <taxon>Candidatus Acidiferrales</taxon>
        <taxon>Candidatus Acidiferrum</taxon>
    </lineage>
</organism>
<keyword evidence="2" id="KW-0808">Transferase</keyword>
<evidence type="ECO:0000313" key="6">
    <source>
        <dbReference type="Proteomes" id="UP000567293"/>
    </source>
</evidence>
<dbReference type="AlphaFoldDB" id="A0A7V8NWY6"/>
<sequence length="158" mass="18372">HDVPKVTRAVEVCLLARRPVTDLFEKGRNALVGYRTLKIGLWPDREALYQRLDRRCHQMFEEGLTAEVRRILDLGFAPTSKPFESHGYRQALQQLRGELTPKEALSYAQRNTRRYAKRQMTWFRQEPATDWLHGFGDDAPIRQAAADRVATFMAAWDI</sequence>
<comment type="similarity">
    <text evidence="1">Belongs to the IPP transferase family.</text>
</comment>
<dbReference type="PANTHER" id="PTHR11088">
    <property type="entry name" value="TRNA DIMETHYLALLYLTRANSFERASE"/>
    <property type="match status" value="1"/>
</dbReference>
<comment type="caution">
    <text evidence="5">The sequence shown here is derived from an EMBL/GenBank/DDBJ whole genome shotgun (WGS) entry which is preliminary data.</text>
</comment>
<evidence type="ECO:0000256" key="1">
    <source>
        <dbReference type="ARBA" id="ARBA00005842"/>
    </source>
</evidence>
<evidence type="ECO:0000256" key="2">
    <source>
        <dbReference type="ARBA" id="ARBA00022679"/>
    </source>
</evidence>